<dbReference type="EMBL" id="VSRR010014359">
    <property type="protein sequence ID" value="MPC56928.1"/>
    <property type="molecule type" value="Genomic_DNA"/>
</dbReference>
<reference evidence="1 2" key="1">
    <citation type="submission" date="2019-05" db="EMBL/GenBank/DDBJ databases">
        <title>Another draft genome of Portunus trituberculatus and its Hox gene families provides insights of decapod evolution.</title>
        <authorList>
            <person name="Jeong J.-H."/>
            <person name="Song I."/>
            <person name="Kim S."/>
            <person name="Choi T."/>
            <person name="Kim D."/>
            <person name="Ryu S."/>
            <person name="Kim W."/>
        </authorList>
    </citation>
    <scope>NUCLEOTIDE SEQUENCE [LARGE SCALE GENOMIC DNA]</scope>
    <source>
        <tissue evidence="1">Muscle</tissue>
    </source>
</reference>
<dbReference type="AlphaFoldDB" id="A0A5B7GIR5"/>
<evidence type="ECO:0000313" key="1">
    <source>
        <dbReference type="EMBL" id="MPC56928.1"/>
    </source>
</evidence>
<comment type="caution">
    <text evidence="1">The sequence shown here is derived from an EMBL/GenBank/DDBJ whole genome shotgun (WGS) entry which is preliminary data.</text>
</comment>
<gene>
    <name evidence="1" type="ORF">E2C01_050896</name>
</gene>
<proteinExistence type="predicted"/>
<dbReference type="Proteomes" id="UP000324222">
    <property type="component" value="Unassembled WGS sequence"/>
</dbReference>
<keyword evidence="2" id="KW-1185">Reference proteome</keyword>
<evidence type="ECO:0000313" key="2">
    <source>
        <dbReference type="Proteomes" id="UP000324222"/>
    </source>
</evidence>
<accession>A0A5B7GIR5</accession>
<protein>
    <submittedName>
        <fullName evidence="1">Uncharacterized protein</fullName>
    </submittedName>
</protein>
<organism evidence="1 2">
    <name type="scientific">Portunus trituberculatus</name>
    <name type="common">Swimming crab</name>
    <name type="synonym">Neptunus trituberculatus</name>
    <dbReference type="NCBI Taxonomy" id="210409"/>
    <lineage>
        <taxon>Eukaryota</taxon>
        <taxon>Metazoa</taxon>
        <taxon>Ecdysozoa</taxon>
        <taxon>Arthropoda</taxon>
        <taxon>Crustacea</taxon>
        <taxon>Multicrustacea</taxon>
        <taxon>Malacostraca</taxon>
        <taxon>Eumalacostraca</taxon>
        <taxon>Eucarida</taxon>
        <taxon>Decapoda</taxon>
        <taxon>Pleocyemata</taxon>
        <taxon>Brachyura</taxon>
        <taxon>Eubrachyura</taxon>
        <taxon>Portunoidea</taxon>
        <taxon>Portunidae</taxon>
        <taxon>Portuninae</taxon>
        <taxon>Portunus</taxon>
    </lineage>
</organism>
<name>A0A5B7GIR5_PORTR</name>
<sequence length="69" mass="7718">MGDCCPQIEGKGKGLCDTRALVESRCILLDKYACLYTYPRVHCLLEVEGMGTSEDQPRFDLCAAEECRL</sequence>